<organism evidence="3 4">
    <name type="scientific">Aspergillus parasiticus</name>
    <dbReference type="NCBI Taxonomy" id="5067"/>
    <lineage>
        <taxon>Eukaryota</taxon>
        <taxon>Fungi</taxon>
        <taxon>Dikarya</taxon>
        <taxon>Ascomycota</taxon>
        <taxon>Pezizomycotina</taxon>
        <taxon>Eurotiomycetes</taxon>
        <taxon>Eurotiomycetidae</taxon>
        <taxon>Eurotiales</taxon>
        <taxon>Aspergillaceae</taxon>
        <taxon>Aspergillus</taxon>
        <taxon>Aspergillus subgen. Circumdati</taxon>
    </lineage>
</organism>
<feature type="compositionally biased region" description="Polar residues" evidence="2">
    <location>
        <begin position="70"/>
        <end position="88"/>
    </location>
</feature>
<protein>
    <submittedName>
        <fullName evidence="3">Uncharacterized protein</fullName>
    </submittedName>
</protein>
<feature type="coiled-coil region" evidence="1">
    <location>
        <begin position="321"/>
        <end position="348"/>
    </location>
</feature>
<dbReference type="VEuPathDB" id="FungiDB:BDV34DRAFT_199527"/>
<dbReference type="AlphaFoldDB" id="A0A5N6DDN3"/>
<evidence type="ECO:0000256" key="1">
    <source>
        <dbReference type="SAM" id="Coils"/>
    </source>
</evidence>
<feature type="compositionally biased region" description="Polar residues" evidence="2">
    <location>
        <begin position="431"/>
        <end position="442"/>
    </location>
</feature>
<dbReference type="OMA" id="CSCRIAE"/>
<dbReference type="Proteomes" id="UP000326532">
    <property type="component" value="Unassembled WGS sequence"/>
</dbReference>
<feature type="region of interest" description="Disordered" evidence="2">
    <location>
        <begin position="1"/>
        <end position="90"/>
    </location>
</feature>
<keyword evidence="4" id="KW-1185">Reference proteome</keyword>
<sequence>MDSPSSVMSSPSKVLNNPLSSPTKALNPLSPERLNQQTYPNSPTLPNDVRNMQRKPRGLSDVQAKVAYLNNLSRGNSPAAPSTQSSAGASAALQRAILGREEAESALDNVSAQLSEAQSRERRISERLESLLEELQTAKTRQAHERAVFEKEIRKARKEAFRAGSVLVKTQEELKQARSEAKVLKDEVQSEREAKEKAKQEAFERAYTLAGLMEEIEVLKGRLRTAEAKSHAVTLEARAHKMHKGDVGRVSLAEGDLAFLQTPTPRRPKRSAEESEDTPLESRFNHSVAQDTPPKRPRVSDVTPRNEMQKLDSPEANGDSIHELQAQLESERQLRVNAEDMIEFLKVECMFKRCTCRIEEEREKSHIQDTTEHTTKKLDSAGEHTDKDEHAGANPRIENSPPSPNKSSGQPIESAEEPETEDQPQPEETTITFSPATGTFHTIPSPIRRSPTKKLEYDIVELPQLVAENQSTPQPQVTSPLAKYDVPWDETPFETVHEIQARAPLSPSRVRPSPAASDVPWDSEVPEQHQLEGNIDGHDSIRRIPLRNESVEPDHLHGVPGTPIDREEALAQIRARRGRTNNMKRSVSANESTLRAGGMGVTPVRAARRIPAVQNPDGRYSEIRSRRDMSAPVRMFHR</sequence>
<dbReference type="PANTHER" id="PTHR42041">
    <property type="entry name" value="DNA ENDONUCLEASE ACTIVATOR CTP1 C-TERMINAL DOMAIN-CONTAINING PROTEIN"/>
    <property type="match status" value="1"/>
</dbReference>
<feature type="region of interest" description="Disordered" evidence="2">
    <location>
        <begin position="504"/>
        <end position="523"/>
    </location>
</feature>
<evidence type="ECO:0000256" key="2">
    <source>
        <dbReference type="SAM" id="MobiDB-lite"/>
    </source>
</evidence>
<gene>
    <name evidence="3" type="ORF">BDV34DRAFT_199527</name>
</gene>
<evidence type="ECO:0000313" key="4">
    <source>
        <dbReference type="Proteomes" id="UP000326532"/>
    </source>
</evidence>
<feature type="compositionally biased region" description="Polar residues" evidence="2">
    <location>
        <begin position="33"/>
        <end position="45"/>
    </location>
</feature>
<feature type="compositionally biased region" description="Acidic residues" evidence="2">
    <location>
        <begin position="414"/>
        <end position="425"/>
    </location>
</feature>
<dbReference type="PANTHER" id="PTHR42041:SF1">
    <property type="entry name" value="DNA ENDONUCLEASE ACTIVATOR CTP1 C-TERMINAL DOMAIN-CONTAINING PROTEIN"/>
    <property type="match status" value="1"/>
</dbReference>
<feature type="region of interest" description="Disordered" evidence="2">
    <location>
        <begin position="256"/>
        <end position="319"/>
    </location>
</feature>
<accession>A0A5N6DDN3</accession>
<feature type="compositionally biased region" description="Polar residues" evidence="2">
    <location>
        <begin position="13"/>
        <end position="24"/>
    </location>
</feature>
<evidence type="ECO:0000313" key="3">
    <source>
        <dbReference type="EMBL" id="KAB8203266.1"/>
    </source>
</evidence>
<feature type="compositionally biased region" description="Basic and acidic residues" evidence="2">
    <location>
        <begin position="363"/>
        <end position="391"/>
    </location>
</feature>
<feature type="compositionally biased region" description="Low complexity" evidence="2">
    <location>
        <begin position="504"/>
        <end position="517"/>
    </location>
</feature>
<feature type="region of interest" description="Disordered" evidence="2">
    <location>
        <begin position="363"/>
        <end position="454"/>
    </location>
</feature>
<dbReference type="EMBL" id="ML734993">
    <property type="protein sequence ID" value="KAB8203266.1"/>
    <property type="molecule type" value="Genomic_DNA"/>
</dbReference>
<name>A0A5N6DDN3_ASPPA</name>
<proteinExistence type="predicted"/>
<reference evidence="3 4" key="1">
    <citation type="submission" date="2019-04" db="EMBL/GenBank/DDBJ databases">
        <title>Fungal friends and foes A comparative genomics study of 23 Aspergillus species from section Flavi.</title>
        <authorList>
            <consortium name="DOE Joint Genome Institute"/>
            <person name="Kjaerbolling I."/>
            <person name="Vesth T.C."/>
            <person name="Frisvad J.C."/>
            <person name="Nybo J.L."/>
            <person name="Theobald S."/>
            <person name="Kildgaard S."/>
            <person name="Petersen T.I."/>
            <person name="Kuo A."/>
            <person name="Sato A."/>
            <person name="Lyhne E.K."/>
            <person name="Kogle M.E."/>
            <person name="Wiebenga A."/>
            <person name="Kun R.S."/>
            <person name="Lubbers R.J."/>
            <person name="Makela M.R."/>
            <person name="Barry K."/>
            <person name="Chovatia M."/>
            <person name="Clum A."/>
            <person name="Daum C."/>
            <person name="Haridas S."/>
            <person name="He G."/>
            <person name="LaButti K."/>
            <person name="Lipzen A."/>
            <person name="Mondo S."/>
            <person name="Pangilinan J."/>
            <person name="Riley R."/>
            <person name="Salamov A."/>
            <person name="Simmons B.A."/>
            <person name="Magnuson J.K."/>
            <person name="Henrissat B."/>
            <person name="Mortensen U.H."/>
            <person name="Larsen T.O."/>
            <person name="De vries R.P."/>
            <person name="Grigoriev I.V."/>
            <person name="Machida M."/>
            <person name="Baker S.E."/>
            <person name="Andersen M.R."/>
        </authorList>
    </citation>
    <scope>NUCLEOTIDE SEQUENCE [LARGE SCALE GENOMIC DNA]</scope>
    <source>
        <strain evidence="3 4">CBS 117618</strain>
    </source>
</reference>
<feature type="coiled-coil region" evidence="1">
    <location>
        <begin position="100"/>
        <end position="229"/>
    </location>
</feature>
<keyword evidence="1" id="KW-0175">Coiled coil</keyword>
<feature type="compositionally biased region" description="Low complexity" evidence="2">
    <location>
        <begin position="1"/>
        <end position="12"/>
    </location>
</feature>